<dbReference type="PANTHER" id="PTHR48013:SF9">
    <property type="entry name" value="DUAL SPECIFICITY MITOGEN-ACTIVATED PROTEIN KINASE KINASE 5"/>
    <property type="match status" value="1"/>
</dbReference>
<evidence type="ECO:0000256" key="5">
    <source>
        <dbReference type="ARBA" id="ARBA00038035"/>
    </source>
</evidence>
<dbReference type="Pfam" id="PF07714">
    <property type="entry name" value="PK_Tyr_Ser-Thr"/>
    <property type="match status" value="1"/>
</dbReference>
<keyword evidence="4 10" id="KW-0067">ATP-binding</keyword>
<reference evidence="12 13" key="1">
    <citation type="submission" date="2018-06" db="EMBL/GenBank/DDBJ databases">
        <title>Comparative genomics reveals the genomic features of Rhizophagus irregularis, R. cerebriforme, R. diaphanum and Gigaspora rosea, and their symbiotic lifestyle signature.</title>
        <authorList>
            <person name="Morin E."/>
            <person name="San Clemente H."/>
            <person name="Chen E.C.H."/>
            <person name="De La Providencia I."/>
            <person name="Hainaut M."/>
            <person name="Kuo A."/>
            <person name="Kohler A."/>
            <person name="Murat C."/>
            <person name="Tang N."/>
            <person name="Roy S."/>
            <person name="Loubradou J."/>
            <person name="Henrissat B."/>
            <person name="Grigoriev I.V."/>
            <person name="Corradi N."/>
            <person name="Roux C."/>
            <person name="Martin F.M."/>
        </authorList>
    </citation>
    <scope>NUCLEOTIDE SEQUENCE [LARGE SCALE GENOMIC DNA]</scope>
    <source>
        <strain evidence="12 13">DAOM 227022</strain>
    </source>
</reference>
<keyword evidence="1" id="KW-0808">Transferase</keyword>
<dbReference type="InterPro" id="IPR011009">
    <property type="entry name" value="Kinase-like_dom_sf"/>
</dbReference>
<dbReference type="PROSITE" id="PS00107">
    <property type="entry name" value="PROTEIN_KINASE_ATP"/>
    <property type="match status" value="1"/>
</dbReference>
<evidence type="ECO:0000259" key="11">
    <source>
        <dbReference type="PROSITE" id="PS50011"/>
    </source>
</evidence>
<comment type="similarity">
    <text evidence="5">Belongs to the protein kinase superfamily. STE Ser/Thr protein kinase family. MAP kinase kinase subfamily.</text>
</comment>
<evidence type="ECO:0000256" key="10">
    <source>
        <dbReference type="PROSITE-ProRule" id="PRU10141"/>
    </source>
</evidence>
<dbReference type="GO" id="GO:0005524">
    <property type="term" value="F:ATP binding"/>
    <property type="evidence" value="ECO:0007669"/>
    <property type="project" value="UniProtKB-UniRule"/>
</dbReference>
<dbReference type="GO" id="GO:0004708">
    <property type="term" value="F:MAP kinase kinase activity"/>
    <property type="evidence" value="ECO:0007669"/>
    <property type="project" value="UniProtKB-EC"/>
</dbReference>
<feature type="domain" description="Protein kinase" evidence="11">
    <location>
        <begin position="33"/>
        <end position="147"/>
    </location>
</feature>
<dbReference type="PROSITE" id="PS50011">
    <property type="entry name" value="PROTEIN_KINASE_DOM"/>
    <property type="match status" value="1"/>
</dbReference>
<dbReference type="EC" id="2.7.12.2" evidence="6"/>
<comment type="catalytic activity">
    <reaction evidence="8">
        <text>L-threonyl-[protein] + ATP = O-phospho-L-threonyl-[protein] + ADP + H(+)</text>
        <dbReference type="Rhea" id="RHEA:46608"/>
        <dbReference type="Rhea" id="RHEA-COMP:11060"/>
        <dbReference type="Rhea" id="RHEA-COMP:11605"/>
        <dbReference type="ChEBI" id="CHEBI:15378"/>
        <dbReference type="ChEBI" id="CHEBI:30013"/>
        <dbReference type="ChEBI" id="CHEBI:30616"/>
        <dbReference type="ChEBI" id="CHEBI:61977"/>
        <dbReference type="ChEBI" id="CHEBI:456216"/>
        <dbReference type="EC" id="2.7.12.2"/>
    </reaction>
</comment>
<gene>
    <name evidence="12" type="ORF">C1645_874591</name>
</gene>
<evidence type="ECO:0000313" key="12">
    <source>
        <dbReference type="EMBL" id="RIA92718.1"/>
    </source>
</evidence>
<evidence type="ECO:0000313" key="13">
    <source>
        <dbReference type="Proteomes" id="UP000265703"/>
    </source>
</evidence>
<organism evidence="12 13">
    <name type="scientific">Glomus cerebriforme</name>
    <dbReference type="NCBI Taxonomy" id="658196"/>
    <lineage>
        <taxon>Eukaryota</taxon>
        <taxon>Fungi</taxon>
        <taxon>Fungi incertae sedis</taxon>
        <taxon>Mucoromycota</taxon>
        <taxon>Glomeromycotina</taxon>
        <taxon>Glomeromycetes</taxon>
        <taxon>Glomerales</taxon>
        <taxon>Glomeraceae</taxon>
        <taxon>Glomus</taxon>
    </lineage>
</organism>
<dbReference type="InterPro" id="IPR001245">
    <property type="entry name" value="Ser-Thr/Tyr_kinase_cat_dom"/>
</dbReference>
<evidence type="ECO:0000256" key="4">
    <source>
        <dbReference type="ARBA" id="ARBA00022840"/>
    </source>
</evidence>
<comment type="catalytic activity">
    <reaction evidence="9">
        <text>L-tyrosyl-[protein] + ATP = O-phospho-L-tyrosyl-[protein] + ADP + H(+)</text>
        <dbReference type="Rhea" id="RHEA:10596"/>
        <dbReference type="Rhea" id="RHEA-COMP:10136"/>
        <dbReference type="Rhea" id="RHEA-COMP:20101"/>
        <dbReference type="ChEBI" id="CHEBI:15378"/>
        <dbReference type="ChEBI" id="CHEBI:30616"/>
        <dbReference type="ChEBI" id="CHEBI:46858"/>
        <dbReference type="ChEBI" id="CHEBI:61978"/>
        <dbReference type="ChEBI" id="CHEBI:456216"/>
        <dbReference type="EC" id="2.7.12.2"/>
    </reaction>
</comment>
<evidence type="ECO:0000256" key="9">
    <source>
        <dbReference type="ARBA" id="ARBA00051693"/>
    </source>
</evidence>
<dbReference type="InterPro" id="IPR000719">
    <property type="entry name" value="Prot_kinase_dom"/>
</dbReference>
<keyword evidence="13" id="KW-1185">Reference proteome</keyword>
<dbReference type="SUPFAM" id="SSF56112">
    <property type="entry name" value="Protein kinase-like (PK-like)"/>
    <property type="match status" value="1"/>
</dbReference>
<evidence type="ECO:0000256" key="3">
    <source>
        <dbReference type="ARBA" id="ARBA00022777"/>
    </source>
</evidence>
<evidence type="ECO:0000256" key="8">
    <source>
        <dbReference type="ARBA" id="ARBA00049299"/>
    </source>
</evidence>
<protein>
    <recommendedName>
        <fullName evidence="6">mitogen-activated protein kinase kinase</fullName>
        <ecNumber evidence="6">2.7.12.2</ecNumber>
    </recommendedName>
</protein>
<proteinExistence type="inferred from homology"/>
<dbReference type="OrthoDB" id="10261027at2759"/>
<keyword evidence="3 12" id="KW-0418">Kinase</keyword>
<sequence>MFNNLNNNSNEWINWIENAISNRLIKYYEFENFYNIQEIGSGAFGIVRRANWKNSHKYFALKSFSNFDNATAKEIVNEIKLQREVDFYDNVIRFYGITTFSWENQNKKYWLVLEYADGGTLRNYLKENFVNLTWNDKFNLAFQLVYA</sequence>
<evidence type="ECO:0000256" key="2">
    <source>
        <dbReference type="ARBA" id="ARBA00022741"/>
    </source>
</evidence>
<dbReference type="InterPro" id="IPR017441">
    <property type="entry name" value="Protein_kinase_ATP_BS"/>
</dbReference>
<evidence type="ECO:0000256" key="1">
    <source>
        <dbReference type="ARBA" id="ARBA00022679"/>
    </source>
</evidence>
<dbReference type="AlphaFoldDB" id="A0A397T325"/>
<comment type="catalytic activity">
    <reaction evidence="7">
        <text>L-seryl-[protein] + ATP = O-phospho-L-seryl-[protein] + ADP + H(+)</text>
        <dbReference type="Rhea" id="RHEA:17989"/>
        <dbReference type="Rhea" id="RHEA-COMP:9863"/>
        <dbReference type="Rhea" id="RHEA-COMP:11604"/>
        <dbReference type="ChEBI" id="CHEBI:15378"/>
        <dbReference type="ChEBI" id="CHEBI:29999"/>
        <dbReference type="ChEBI" id="CHEBI:30616"/>
        <dbReference type="ChEBI" id="CHEBI:83421"/>
        <dbReference type="ChEBI" id="CHEBI:456216"/>
        <dbReference type="EC" id="2.7.12.2"/>
    </reaction>
</comment>
<dbReference type="Proteomes" id="UP000265703">
    <property type="component" value="Unassembled WGS sequence"/>
</dbReference>
<evidence type="ECO:0000256" key="6">
    <source>
        <dbReference type="ARBA" id="ARBA00038999"/>
    </source>
</evidence>
<dbReference type="EMBL" id="QKYT01000119">
    <property type="protein sequence ID" value="RIA92718.1"/>
    <property type="molecule type" value="Genomic_DNA"/>
</dbReference>
<accession>A0A397T325</accession>
<evidence type="ECO:0000256" key="7">
    <source>
        <dbReference type="ARBA" id="ARBA00049014"/>
    </source>
</evidence>
<dbReference type="PANTHER" id="PTHR48013">
    <property type="entry name" value="DUAL SPECIFICITY MITOGEN-ACTIVATED PROTEIN KINASE KINASE 5-RELATED"/>
    <property type="match status" value="1"/>
</dbReference>
<feature type="non-terminal residue" evidence="12">
    <location>
        <position position="147"/>
    </location>
</feature>
<comment type="caution">
    <text evidence="12">The sequence shown here is derived from an EMBL/GenBank/DDBJ whole genome shotgun (WGS) entry which is preliminary data.</text>
</comment>
<name>A0A397T325_9GLOM</name>
<feature type="binding site" evidence="10">
    <location>
        <position position="62"/>
    </location>
    <ligand>
        <name>ATP</name>
        <dbReference type="ChEBI" id="CHEBI:30616"/>
    </ligand>
</feature>
<dbReference type="Gene3D" id="1.10.510.10">
    <property type="entry name" value="Transferase(Phosphotransferase) domain 1"/>
    <property type="match status" value="1"/>
</dbReference>
<keyword evidence="2 10" id="KW-0547">Nucleotide-binding</keyword>